<reference evidence="1" key="1">
    <citation type="submission" date="2014-04" db="EMBL/GenBank/DDBJ databases">
        <authorList>
            <person name="Xu Y.W."/>
            <person name="Yang Q."/>
        </authorList>
    </citation>
    <scope>NUCLEOTIDE SEQUENCE</scope>
    <source>
        <strain evidence="1">TFGsh1</strain>
    </source>
</reference>
<dbReference type="AlphaFoldDB" id="A0A0P0YP39"/>
<reference evidence="1" key="2">
    <citation type="journal article" date="2015" name="PLoS ONE">
        <title>Skin Commensal Staphylococci May Act as Reservoir for Fusidic Acid Resistance Genes.</title>
        <authorList>
            <person name="Hung W.-C."/>
            <person name="Chen H.-J."/>
            <person name="Lin Y.-T."/>
            <person name="Tsai J.-C."/>
            <person name="Chen C.-W."/>
            <person name="Lu H.-H."/>
            <person name="Tseng S.-P."/>
            <person name="Jheng Y.-Y."/>
            <person name="Leong K.H."/>
            <person name="Teng L.-J."/>
        </authorList>
    </citation>
    <scope>NUCLEOTIDE SEQUENCE</scope>
    <source>
        <strain evidence="1">TFGsh1</strain>
    </source>
</reference>
<dbReference type="GO" id="GO:0032259">
    <property type="term" value="P:methylation"/>
    <property type="evidence" value="ECO:0007669"/>
    <property type="project" value="UniProtKB-KW"/>
</dbReference>
<protein>
    <submittedName>
        <fullName evidence="1">Ribosomal methyltransferase</fullName>
    </submittedName>
</protein>
<accession>A0A0P0YP39</accession>
<name>A0A0P0YP39_STAHO</name>
<sequence length="18" mass="2240">IEQVYRAFKIMRGEAYHK</sequence>
<dbReference type="GO" id="GO:0008168">
    <property type="term" value="F:methyltransferase activity"/>
    <property type="evidence" value="ECO:0007669"/>
    <property type="project" value="UniProtKB-KW"/>
</dbReference>
<keyword evidence="1" id="KW-0489">Methyltransferase</keyword>
<feature type="non-terminal residue" evidence="1">
    <location>
        <position position="1"/>
    </location>
</feature>
<evidence type="ECO:0000313" key="1">
    <source>
        <dbReference type="EMBL" id="BAT22880.1"/>
    </source>
</evidence>
<dbReference type="InterPro" id="IPR029026">
    <property type="entry name" value="tRNA_m1G_MTases_N"/>
</dbReference>
<gene>
    <name evidence="1" type="primary">rlmH</name>
</gene>
<dbReference type="EMBL" id="AB930126">
    <property type="protein sequence ID" value="BAT22880.1"/>
    <property type="molecule type" value="Genomic_DNA"/>
</dbReference>
<organism evidence="1">
    <name type="scientific">Staphylococcus hominis subsp. hominis</name>
    <dbReference type="NCBI Taxonomy" id="145391"/>
    <lineage>
        <taxon>Bacteria</taxon>
        <taxon>Bacillati</taxon>
        <taxon>Bacillota</taxon>
        <taxon>Bacilli</taxon>
        <taxon>Bacillales</taxon>
        <taxon>Staphylococcaceae</taxon>
        <taxon>Staphylococcus</taxon>
    </lineage>
</organism>
<dbReference type="Gene3D" id="3.40.1280.10">
    <property type="match status" value="1"/>
</dbReference>
<keyword evidence="1" id="KW-0808">Transferase</keyword>
<proteinExistence type="predicted"/>